<feature type="domain" description="WYL" evidence="2">
    <location>
        <begin position="123"/>
        <end position="188"/>
    </location>
</feature>
<keyword evidence="4" id="KW-0238">DNA-binding</keyword>
<evidence type="ECO:0000259" key="2">
    <source>
        <dbReference type="Pfam" id="PF13280"/>
    </source>
</evidence>
<dbReference type="Pfam" id="PF25583">
    <property type="entry name" value="WCX"/>
    <property type="match status" value="1"/>
</dbReference>
<organism evidence="4 5">
    <name type="scientific">Sporocytophaga myxococcoides</name>
    <dbReference type="NCBI Taxonomy" id="153721"/>
    <lineage>
        <taxon>Bacteria</taxon>
        <taxon>Pseudomonadati</taxon>
        <taxon>Bacteroidota</taxon>
        <taxon>Cytophagia</taxon>
        <taxon>Cytophagales</taxon>
        <taxon>Cytophagaceae</taxon>
        <taxon>Sporocytophaga</taxon>
    </lineage>
</organism>
<feature type="domain" description="Helix-turn-helix type 11" evidence="1">
    <location>
        <begin position="2"/>
        <end position="40"/>
    </location>
</feature>
<dbReference type="GO" id="GO:0003677">
    <property type="term" value="F:DNA binding"/>
    <property type="evidence" value="ECO:0007669"/>
    <property type="project" value="UniProtKB-KW"/>
</dbReference>
<dbReference type="Pfam" id="PF13280">
    <property type="entry name" value="WYL"/>
    <property type="match status" value="1"/>
</dbReference>
<dbReference type="Gene3D" id="1.10.10.10">
    <property type="entry name" value="Winged helix-like DNA-binding domain superfamily/Winged helix DNA-binding domain"/>
    <property type="match status" value="1"/>
</dbReference>
<protein>
    <submittedName>
        <fullName evidence="4">DNA-binding protein</fullName>
    </submittedName>
</protein>
<dbReference type="PROSITE" id="PS52050">
    <property type="entry name" value="WYL"/>
    <property type="match status" value="1"/>
</dbReference>
<dbReference type="EMBL" id="BBLT01000002">
    <property type="protein sequence ID" value="GAL84380.1"/>
    <property type="molecule type" value="Genomic_DNA"/>
</dbReference>
<dbReference type="SUPFAM" id="SSF46785">
    <property type="entry name" value="Winged helix' DNA-binding domain"/>
    <property type="match status" value="1"/>
</dbReference>
<evidence type="ECO:0000259" key="1">
    <source>
        <dbReference type="Pfam" id="PF08279"/>
    </source>
</evidence>
<dbReference type="PANTHER" id="PTHR34580:SF3">
    <property type="entry name" value="PROTEIN PAFB"/>
    <property type="match status" value="1"/>
</dbReference>
<dbReference type="InterPro" id="IPR036390">
    <property type="entry name" value="WH_DNA-bd_sf"/>
</dbReference>
<dbReference type="Proteomes" id="UP000030185">
    <property type="component" value="Unassembled WGS sequence"/>
</dbReference>
<dbReference type="PANTHER" id="PTHR34580">
    <property type="match status" value="1"/>
</dbReference>
<gene>
    <name evidence="4" type="ORF">MYP_1608</name>
</gene>
<evidence type="ECO:0000259" key="3">
    <source>
        <dbReference type="Pfam" id="PF25583"/>
    </source>
</evidence>
<dbReference type="Pfam" id="PF08279">
    <property type="entry name" value="HTH_11"/>
    <property type="match status" value="1"/>
</dbReference>
<reference evidence="4 5" key="1">
    <citation type="submission" date="2014-09" db="EMBL/GenBank/DDBJ databases">
        <title>Sporocytophaga myxococcoides PG-01 genome sequencing.</title>
        <authorList>
            <person name="Liu L."/>
            <person name="Gao P.J."/>
            <person name="Chen G.J."/>
            <person name="Wang L.S."/>
        </authorList>
    </citation>
    <scope>NUCLEOTIDE SEQUENCE [LARGE SCALE GENOMIC DNA]</scope>
    <source>
        <strain evidence="4 5">PG-01</strain>
    </source>
</reference>
<comment type="caution">
    <text evidence="4">The sequence shown here is derived from an EMBL/GenBank/DDBJ whole genome shotgun (WGS) entry which is preliminary data.</text>
</comment>
<dbReference type="STRING" id="153721.MYP_1608"/>
<dbReference type="InterPro" id="IPR026881">
    <property type="entry name" value="WYL_dom"/>
</dbReference>
<dbReference type="InterPro" id="IPR051534">
    <property type="entry name" value="CBASS_pafABC_assoc_protein"/>
</dbReference>
<accession>A0A098LBS7</accession>
<evidence type="ECO:0000313" key="4">
    <source>
        <dbReference type="EMBL" id="GAL84380.1"/>
    </source>
</evidence>
<proteinExistence type="predicted"/>
<dbReference type="eggNOG" id="COG2378">
    <property type="taxonomic scope" value="Bacteria"/>
</dbReference>
<feature type="domain" description="WCX" evidence="3">
    <location>
        <begin position="215"/>
        <end position="288"/>
    </location>
</feature>
<dbReference type="AlphaFoldDB" id="A0A098LBS7"/>
<dbReference type="InterPro" id="IPR057727">
    <property type="entry name" value="WCX_dom"/>
</dbReference>
<dbReference type="InterPro" id="IPR036388">
    <property type="entry name" value="WH-like_DNA-bd_sf"/>
</dbReference>
<evidence type="ECO:0000313" key="5">
    <source>
        <dbReference type="Proteomes" id="UP000030185"/>
    </source>
</evidence>
<dbReference type="InterPro" id="IPR013196">
    <property type="entry name" value="HTH_11"/>
</dbReference>
<sequence>MVKAEELATHFNLSIRTVYRDIRALEEGGIPIGAEAGVGYFLTDGFHLPPVMFTHEEARALLLAGKFIEQQTDQGTAKSFNDALTKVRAVIDNDKKDELDSLNQKILIQPYPNTKPTVEDLNLTLIKGALITNKILKLDYSTARETTERDVEPIGICFYRTNWHLIAYCRLRKDYRDFRLDRINKIKVSSETFLRIKHPTLKEYFDKMLQEEELFSVEIKVSKDILPHLQESKYTFGLIEENPEEDGTQMRFATYSLDYFARWILMMGNKVEILSPSELRDKTLKLVEDLSSHYLK</sequence>
<keyword evidence="5" id="KW-1185">Reference proteome</keyword>
<name>A0A098LBS7_9BACT</name>